<sequence length="124" mass="13215">MLCGMFPSTIPLLFLGVFLTYAHSSYPGPLPLGPLITRLVVRLGVSVTSFRTENPTFLMLTDQVLDECEIEIGGGGGVQMMKTVMTAQVMTVSTNDNDNDAPLLAATVAGLLVDYGSDEDSNEV</sequence>
<evidence type="ECO:0000313" key="3">
    <source>
        <dbReference type="Proteomes" id="UP001497516"/>
    </source>
</evidence>
<gene>
    <name evidence="2" type="ORF">LTRI10_LOCUS13704</name>
</gene>
<dbReference type="AlphaFoldDB" id="A0AAV2DER5"/>
<accession>A0AAV2DER5</accession>
<evidence type="ECO:0000313" key="2">
    <source>
        <dbReference type="EMBL" id="CAL1371653.1"/>
    </source>
</evidence>
<name>A0AAV2DER5_9ROSI</name>
<organism evidence="2 3">
    <name type="scientific">Linum trigynum</name>
    <dbReference type="NCBI Taxonomy" id="586398"/>
    <lineage>
        <taxon>Eukaryota</taxon>
        <taxon>Viridiplantae</taxon>
        <taxon>Streptophyta</taxon>
        <taxon>Embryophyta</taxon>
        <taxon>Tracheophyta</taxon>
        <taxon>Spermatophyta</taxon>
        <taxon>Magnoliopsida</taxon>
        <taxon>eudicotyledons</taxon>
        <taxon>Gunneridae</taxon>
        <taxon>Pentapetalae</taxon>
        <taxon>rosids</taxon>
        <taxon>fabids</taxon>
        <taxon>Malpighiales</taxon>
        <taxon>Linaceae</taxon>
        <taxon>Linum</taxon>
    </lineage>
</organism>
<dbReference type="Proteomes" id="UP001497516">
    <property type="component" value="Chromosome 2"/>
</dbReference>
<evidence type="ECO:0000256" key="1">
    <source>
        <dbReference type="SAM" id="SignalP"/>
    </source>
</evidence>
<dbReference type="EMBL" id="OZ034815">
    <property type="protein sequence ID" value="CAL1371653.1"/>
    <property type="molecule type" value="Genomic_DNA"/>
</dbReference>
<feature type="chain" id="PRO_5043875418" evidence="1">
    <location>
        <begin position="25"/>
        <end position="124"/>
    </location>
</feature>
<feature type="signal peptide" evidence="1">
    <location>
        <begin position="1"/>
        <end position="24"/>
    </location>
</feature>
<protein>
    <submittedName>
        <fullName evidence="2">Uncharacterized protein</fullName>
    </submittedName>
</protein>
<proteinExistence type="predicted"/>
<keyword evidence="1" id="KW-0732">Signal</keyword>
<keyword evidence="3" id="KW-1185">Reference proteome</keyword>
<reference evidence="2 3" key="1">
    <citation type="submission" date="2024-04" db="EMBL/GenBank/DDBJ databases">
        <authorList>
            <person name="Fracassetti M."/>
        </authorList>
    </citation>
    <scope>NUCLEOTIDE SEQUENCE [LARGE SCALE GENOMIC DNA]</scope>
</reference>